<dbReference type="CDD" id="cd00821">
    <property type="entry name" value="PH"/>
    <property type="match status" value="1"/>
</dbReference>
<evidence type="ECO:0000259" key="4">
    <source>
        <dbReference type="PROSITE" id="PS50003"/>
    </source>
</evidence>
<dbReference type="Gene3D" id="2.30.29.30">
    <property type="entry name" value="Pleckstrin-homology domain (PH domain)/Phosphotyrosine-binding domain (PTB)"/>
    <property type="match status" value="1"/>
</dbReference>
<sequence length="319" mass="36480">IKLVIVVAVVMIEIKTGMLKYYHRGLLNKKWKLYRFVLYSTSYLEWYSDVKHKKPDGSVLLQNVAHYICVGPYTKCLPEFPHLDDICDQVCLIAFPKTIENRDKDIVWLLCQDMNELNDWMKHIVQTLPARQLQLPADKIIKASTLSAPTTTILTQTSSIDDNQVVQQTSFHSNSVLNSGATLPLAATLFSNLSQGHTVRNQEQIQSSVSVPETPKSPPDEMGYDWTSPYGQGDAWGHYSLGYAGIGGSGCHSNNLHMLRRDEDDELINHVEKEHKEESEDDKKEKHHYHGQNIDYGDIKRELEEHEIEMETKCDEVPW</sequence>
<comment type="subcellular location">
    <subcellularLocation>
        <location evidence="1">Membrane</location>
    </subcellularLocation>
</comment>
<dbReference type="EMBL" id="CAJOBC010083828">
    <property type="protein sequence ID" value="CAF4307508.1"/>
    <property type="molecule type" value="Genomic_DNA"/>
</dbReference>
<dbReference type="OrthoDB" id="5914923at2759"/>
<accession>A0A815MPA7</accession>
<proteinExistence type="predicted"/>
<dbReference type="SUPFAM" id="SSF50729">
    <property type="entry name" value="PH domain-like"/>
    <property type="match status" value="1"/>
</dbReference>
<feature type="region of interest" description="Disordered" evidence="3">
    <location>
        <begin position="200"/>
        <end position="222"/>
    </location>
</feature>
<dbReference type="Proteomes" id="UP000681722">
    <property type="component" value="Unassembled WGS sequence"/>
</dbReference>
<dbReference type="PANTHER" id="PTHR14309:SF12">
    <property type="entry name" value="PH DOMAIN-CONTAINING PROTEIN"/>
    <property type="match status" value="1"/>
</dbReference>
<evidence type="ECO:0000313" key="7">
    <source>
        <dbReference type="Proteomes" id="UP000663829"/>
    </source>
</evidence>
<feature type="non-terminal residue" evidence="5">
    <location>
        <position position="1"/>
    </location>
</feature>
<dbReference type="InterPro" id="IPR039680">
    <property type="entry name" value="PLEKHB1/2"/>
</dbReference>
<reference evidence="5" key="1">
    <citation type="submission" date="2021-02" db="EMBL/GenBank/DDBJ databases">
        <authorList>
            <person name="Nowell W R."/>
        </authorList>
    </citation>
    <scope>NUCLEOTIDE SEQUENCE</scope>
</reference>
<feature type="compositionally biased region" description="Polar residues" evidence="3">
    <location>
        <begin position="200"/>
        <end position="211"/>
    </location>
</feature>
<dbReference type="AlphaFoldDB" id="A0A815MPA7"/>
<evidence type="ECO:0000313" key="5">
    <source>
        <dbReference type="EMBL" id="CAF1427508.1"/>
    </source>
</evidence>
<dbReference type="Pfam" id="PF00169">
    <property type="entry name" value="PH"/>
    <property type="match status" value="1"/>
</dbReference>
<evidence type="ECO:0000256" key="3">
    <source>
        <dbReference type="SAM" id="MobiDB-lite"/>
    </source>
</evidence>
<dbReference type="EMBL" id="CAJNOQ010018395">
    <property type="protein sequence ID" value="CAF1427508.1"/>
    <property type="molecule type" value="Genomic_DNA"/>
</dbReference>
<dbReference type="SMART" id="SM00233">
    <property type="entry name" value="PH"/>
    <property type="match status" value="1"/>
</dbReference>
<dbReference type="InterPro" id="IPR001849">
    <property type="entry name" value="PH_domain"/>
</dbReference>
<dbReference type="PANTHER" id="PTHR14309">
    <property type="entry name" value="EXPRESSED PROTEIN"/>
    <property type="match status" value="1"/>
</dbReference>
<keyword evidence="2" id="KW-0472">Membrane</keyword>
<gene>
    <name evidence="5" type="ORF">GPM918_LOCUS33889</name>
    <name evidence="6" type="ORF">SRO942_LOCUS34582</name>
</gene>
<feature type="region of interest" description="Disordered" evidence="3">
    <location>
        <begin position="273"/>
        <end position="298"/>
    </location>
</feature>
<dbReference type="GO" id="GO:0045595">
    <property type="term" value="P:regulation of cell differentiation"/>
    <property type="evidence" value="ECO:0007669"/>
    <property type="project" value="TreeGrafter"/>
</dbReference>
<dbReference type="GO" id="GO:0016020">
    <property type="term" value="C:membrane"/>
    <property type="evidence" value="ECO:0007669"/>
    <property type="project" value="UniProtKB-SubCell"/>
</dbReference>
<keyword evidence="7" id="KW-1185">Reference proteome</keyword>
<feature type="compositionally biased region" description="Basic and acidic residues" evidence="3">
    <location>
        <begin position="273"/>
        <end position="284"/>
    </location>
</feature>
<dbReference type="Proteomes" id="UP000663829">
    <property type="component" value="Unassembled WGS sequence"/>
</dbReference>
<dbReference type="PROSITE" id="PS50003">
    <property type="entry name" value="PH_DOMAIN"/>
    <property type="match status" value="1"/>
</dbReference>
<dbReference type="InterPro" id="IPR011993">
    <property type="entry name" value="PH-like_dom_sf"/>
</dbReference>
<comment type="caution">
    <text evidence="5">The sequence shown here is derived from an EMBL/GenBank/DDBJ whole genome shotgun (WGS) entry which is preliminary data.</text>
</comment>
<feature type="domain" description="PH" evidence="4">
    <location>
        <begin position="12"/>
        <end position="129"/>
    </location>
</feature>
<name>A0A815MPA7_9BILA</name>
<evidence type="ECO:0000313" key="6">
    <source>
        <dbReference type="EMBL" id="CAF4307508.1"/>
    </source>
</evidence>
<protein>
    <recommendedName>
        <fullName evidence="4">PH domain-containing protein</fullName>
    </recommendedName>
</protein>
<organism evidence="5 7">
    <name type="scientific">Didymodactylos carnosus</name>
    <dbReference type="NCBI Taxonomy" id="1234261"/>
    <lineage>
        <taxon>Eukaryota</taxon>
        <taxon>Metazoa</taxon>
        <taxon>Spiralia</taxon>
        <taxon>Gnathifera</taxon>
        <taxon>Rotifera</taxon>
        <taxon>Eurotatoria</taxon>
        <taxon>Bdelloidea</taxon>
        <taxon>Philodinida</taxon>
        <taxon>Philodinidae</taxon>
        <taxon>Didymodactylos</taxon>
    </lineage>
</organism>
<evidence type="ECO:0000256" key="2">
    <source>
        <dbReference type="ARBA" id="ARBA00023136"/>
    </source>
</evidence>
<evidence type="ECO:0000256" key="1">
    <source>
        <dbReference type="ARBA" id="ARBA00004370"/>
    </source>
</evidence>